<dbReference type="Pfam" id="PF01066">
    <property type="entry name" value="CDP-OH_P_transf"/>
    <property type="match status" value="1"/>
</dbReference>
<gene>
    <name evidence="5" type="ORF">DL237_09430</name>
</gene>
<dbReference type="InterPro" id="IPR043130">
    <property type="entry name" value="CDP-OH_PTrfase_TM_dom"/>
</dbReference>
<dbReference type="RefSeq" id="WP_119398807.1">
    <property type="nucleotide sequence ID" value="NZ_QWJJ01000007.1"/>
</dbReference>
<evidence type="ECO:0000313" key="5">
    <source>
        <dbReference type="EMBL" id="RII38897.1"/>
    </source>
</evidence>
<accession>A0A399J2M2</accession>
<proteinExistence type="inferred from homology"/>
<keyword evidence="4" id="KW-0472">Membrane</keyword>
<evidence type="ECO:0000256" key="4">
    <source>
        <dbReference type="SAM" id="Phobius"/>
    </source>
</evidence>
<dbReference type="GO" id="GO:0016020">
    <property type="term" value="C:membrane"/>
    <property type="evidence" value="ECO:0007669"/>
    <property type="project" value="InterPro"/>
</dbReference>
<feature type="transmembrane region" description="Helical" evidence="4">
    <location>
        <begin position="147"/>
        <end position="166"/>
    </location>
</feature>
<dbReference type="OrthoDB" id="9790577at2"/>
<dbReference type="PROSITE" id="PS00379">
    <property type="entry name" value="CDP_ALCOHOL_P_TRANSF"/>
    <property type="match status" value="1"/>
</dbReference>
<keyword evidence="4" id="KW-1133">Transmembrane helix</keyword>
<evidence type="ECO:0000256" key="3">
    <source>
        <dbReference type="SAM" id="MobiDB-lite"/>
    </source>
</evidence>
<organism evidence="5 6">
    <name type="scientific">Pseudooceanicola sediminis</name>
    <dbReference type="NCBI Taxonomy" id="2211117"/>
    <lineage>
        <taxon>Bacteria</taxon>
        <taxon>Pseudomonadati</taxon>
        <taxon>Pseudomonadota</taxon>
        <taxon>Alphaproteobacteria</taxon>
        <taxon>Rhodobacterales</taxon>
        <taxon>Paracoccaceae</taxon>
        <taxon>Pseudooceanicola</taxon>
    </lineage>
</organism>
<dbReference type="InterPro" id="IPR048254">
    <property type="entry name" value="CDP_ALCOHOL_P_TRANSF_CS"/>
</dbReference>
<dbReference type="Proteomes" id="UP000265848">
    <property type="component" value="Unassembled WGS sequence"/>
</dbReference>
<dbReference type="GO" id="GO:0016780">
    <property type="term" value="F:phosphotransferase activity, for other substituted phosphate groups"/>
    <property type="evidence" value="ECO:0007669"/>
    <property type="project" value="InterPro"/>
</dbReference>
<reference evidence="5 6" key="1">
    <citation type="submission" date="2018-08" db="EMBL/GenBank/DDBJ databases">
        <title>Pseudooceanicola sediminis CY03 in the family Rhodobacteracea.</title>
        <authorList>
            <person name="Zhang Y.-J."/>
        </authorList>
    </citation>
    <scope>NUCLEOTIDE SEQUENCE [LARGE SCALE GENOMIC DNA]</scope>
    <source>
        <strain evidence="5 6">CY03</strain>
    </source>
</reference>
<evidence type="ECO:0000313" key="6">
    <source>
        <dbReference type="Proteomes" id="UP000265848"/>
    </source>
</evidence>
<comment type="caution">
    <text evidence="5">The sequence shown here is derived from an EMBL/GenBank/DDBJ whole genome shotgun (WGS) entry which is preliminary data.</text>
</comment>
<feature type="region of interest" description="Disordered" evidence="3">
    <location>
        <begin position="208"/>
        <end position="235"/>
    </location>
</feature>
<dbReference type="GO" id="GO:0008654">
    <property type="term" value="P:phospholipid biosynthetic process"/>
    <property type="evidence" value="ECO:0007669"/>
    <property type="project" value="InterPro"/>
</dbReference>
<dbReference type="InterPro" id="IPR000462">
    <property type="entry name" value="CDP-OH_P_trans"/>
</dbReference>
<feature type="transmembrane region" description="Helical" evidence="4">
    <location>
        <begin position="81"/>
        <end position="103"/>
    </location>
</feature>
<keyword evidence="4" id="KW-0812">Transmembrane</keyword>
<feature type="transmembrane region" description="Helical" evidence="4">
    <location>
        <begin position="33"/>
        <end position="60"/>
    </location>
</feature>
<evidence type="ECO:0000256" key="2">
    <source>
        <dbReference type="RuleBase" id="RU003750"/>
    </source>
</evidence>
<dbReference type="EMBL" id="QWJJ01000007">
    <property type="protein sequence ID" value="RII38897.1"/>
    <property type="molecule type" value="Genomic_DNA"/>
</dbReference>
<keyword evidence="1 2" id="KW-0808">Transferase</keyword>
<dbReference type="Gene3D" id="1.20.120.1760">
    <property type="match status" value="1"/>
</dbReference>
<dbReference type="AlphaFoldDB" id="A0A399J2M2"/>
<feature type="transmembrane region" description="Helical" evidence="4">
    <location>
        <begin position="172"/>
        <end position="191"/>
    </location>
</feature>
<sequence>MIDARILPLQRAALAPIARWLAHRGVRADSLSLAGFACGLLAVAALALGVWGIALLLIALNRLCDGLDGAVARLGTPTDRGAFLDISLDFVFYALVPLGFALHDPVQNALPAAILIAAFVGTGSSFLAFATIAAKQGRATPDYPTKGIYYLGGLTEGFETIVIFAAMCLWPAAFPALAVIFSLACAVTTLLRWHQGWRAFSAAAPHDPAPYDTAPHDTAPQDTAPQDPVRYDPRP</sequence>
<name>A0A399J2M2_9RHOB</name>
<protein>
    <submittedName>
        <fullName evidence="5">CDP-alcohol phosphatidyltransferase family protein</fullName>
    </submittedName>
</protein>
<keyword evidence="6" id="KW-1185">Reference proteome</keyword>
<feature type="transmembrane region" description="Helical" evidence="4">
    <location>
        <begin position="109"/>
        <end position="135"/>
    </location>
</feature>
<comment type="similarity">
    <text evidence="2">Belongs to the CDP-alcohol phosphatidyltransferase class-I family.</text>
</comment>
<evidence type="ECO:0000256" key="1">
    <source>
        <dbReference type="ARBA" id="ARBA00022679"/>
    </source>
</evidence>